<evidence type="ECO:0000256" key="1">
    <source>
        <dbReference type="ARBA" id="ARBA00004651"/>
    </source>
</evidence>
<keyword evidence="7 13" id="KW-0067">ATP-binding</keyword>
<feature type="domain" description="ABC transporter" evidence="11">
    <location>
        <begin position="348"/>
        <end position="581"/>
    </location>
</feature>
<evidence type="ECO:0000256" key="8">
    <source>
        <dbReference type="ARBA" id="ARBA00022989"/>
    </source>
</evidence>
<keyword evidence="5 10" id="KW-0812">Transmembrane</keyword>
<dbReference type="Gene3D" id="3.40.50.300">
    <property type="entry name" value="P-loop containing nucleotide triphosphate hydrolases"/>
    <property type="match status" value="1"/>
</dbReference>
<keyword evidence="6" id="KW-0547">Nucleotide-binding</keyword>
<dbReference type="SMART" id="SM00382">
    <property type="entry name" value="AAA"/>
    <property type="match status" value="1"/>
</dbReference>
<dbReference type="InterPro" id="IPR027417">
    <property type="entry name" value="P-loop_NTPase"/>
</dbReference>
<dbReference type="CDD" id="cd18544">
    <property type="entry name" value="ABC_6TM_TmrA_like"/>
    <property type="match status" value="1"/>
</dbReference>
<keyword evidence="3" id="KW-0813">Transport</keyword>
<feature type="transmembrane region" description="Helical" evidence="10">
    <location>
        <begin position="26"/>
        <end position="49"/>
    </location>
</feature>
<dbReference type="EMBL" id="DVLF01000037">
    <property type="protein sequence ID" value="HIT49600.1"/>
    <property type="molecule type" value="Genomic_DNA"/>
</dbReference>
<feature type="transmembrane region" description="Helical" evidence="10">
    <location>
        <begin position="69"/>
        <end position="86"/>
    </location>
</feature>
<protein>
    <submittedName>
        <fullName evidence="13">ABC transporter ATP-binding protein</fullName>
    </submittedName>
</protein>
<evidence type="ECO:0000256" key="6">
    <source>
        <dbReference type="ARBA" id="ARBA00022741"/>
    </source>
</evidence>
<feature type="domain" description="ABC transmembrane type-1" evidence="12">
    <location>
        <begin position="29"/>
        <end position="314"/>
    </location>
</feature>
<evidence type="ECO:0000313" key="13">
    <source>
        <dbReference type="EMBL" id="HIT49600.1"/>
    </source>
</evidence>
<reference evidence="13" key="2">
    <citation type="journal article" date="2021" name="PeerJ">
        <title>Extensive microbial diversity within the chicken gut microbiome revealed by metagenomics and culture.</title>
        <authorList>
            <person name="Gilroy R."/>
            <person name="Ravi A."/>
            <person name="Getino M."/>
            <person name="Pursley I."/>
            <person name="Horton D.L."/>
            <person name="Alikhan N.F."/>
            <person name="Baker D."/>
            <person name="Gharbi K."/>
            <person name="Hall N."/>
            <person name="Watson M."/>
            <person name="Adriaenssens E.M."/>
            <person name="Foster-Nyarko E."/>
            <person name="Jarju S."/>
            <person name="Secka A."/>
            <person name="Antonio M."/>
            <person name="Oren A."/>
            <person name="Chaudhuri R.R."/>
            <person name="La Ragione R."/>
            <person name="Hildebrand F."/>
            <person name="Pallen M.J."/>
        </authorList>
    </citation>
    <scope>NUCLEOTIDE SEQUENCE</scope>
    <source>
        <strain evidence="13">ChiW17-6978</strain>
    </source>
</reference>
<comment type="caution">
    <text evidence="13">The sequence shown here is derived from an EMBL/GenBank/DDBJ whole genome shotgun (WGS) entry which is preliminary data.</text>
</comment>
<name>A0A9D1GPR4_9MOLU</name>
<dbReference type="Pfam" id="PF00664">
    <property type="entry name" value="ABC_membrane"/>
    <property type="match status" value="1"/>
</dbReference>
<feature type="transmembrane region" description="Helical" evidence="10">
    <location>
        <begin position="166"/>
        <end position="185"/>
    </location>
</feature>
<comment type="subcellular location">
    <subcellularLocation>
        <location evidence="1">Cell membrane</location>
        <topology evidence="1">Multi-pass membrane protein</topology>
    </subcellularLocation>
</comment>
<dbReference type="Gene3D" id="1.20.1560.10">
    <property type="entry name" value="ABC transporter type 1, transmembrane domain"/>
    <property type="match status" value="1"/>
</dbReference>
<evidence type="ECO:0000313" key="14">
    <source>
        <dbReference type="Proteomes" id="UP000886758"/>
    </source>
</evidence>
<dbReference type="InterPro" id="IPR039421">
    <property type="entry name" value="Type_1_exporter"/>
</dbReference>
<evidence type="ECO:0000256" key="3">
    <source>
        <dbReference type="ARBA" id="ARBA00022448"/>
    </source>
</evidence>
<dbReference type="PROSITE" id="PS00211">
    <property type="entry name" value="ABC_TRANSPORTER_1"/>
    <property type="match status" value="1"/>
</dbReference>
<keyword evidence="9 10" id="KW-0472">Membrane</keyword>
<evidence type="ECO:0000256" key="2">
    <source>
        <dbReference type="ARBA" id="ARBA00005417"/>
    </source>
</evidence>
<keyword evidence="4" id="KW-1003">Cell membrane</keyword>
<dbReference type="GO" id="GO:0005886">
    <property type="term" value="C:plasma membrane"/>
    <property type="evidence" value="ECO:0007669"/>
    <property type="project" value="UniProtKB-SubCell"/>
</dbReference>
<dbReference type="GO" id="GO:0005524">
    <property type="term" value="F:ATP binding"/>
    <property type="evidence" value="ECO:0007669"/>
    <property type="project" value="UniProtKB-KW"/>
</dbReference>
<accession>A0A9D1GPR4</accession>
<gene>
    <name evidence="13" type="ORF">IAD46_01100</name>
</gene>
<dbReference type="InterPro" id="IPR003593">
    <property type="entry name" value="AAA+_ATPase"/>
</dbReference>
<proteinExistence type="inferred from homology"/>
<evidence type="ECO:0000259" key="11">
    <source>
        <dbReference type="PROSITE" id="PS50893"/>
    </source>
</evidence>
<evidence type="ECO:0000256" key="10">
    <source>
        <dbReference type="SAM" id="Phobius"/>
    </source>
</evidence>
<dbReference type="SUPFAM" id="SSF90123">
    <property type="entry name" value="ABC transporter transmembrane region"/>
    <property type="match status" value="1"/>
</dbReference>
<dbReference type="GO" id="GO:0015421">
    <property type="term" value="F:ABC-type oligopeptide transporter activity"/>
    <property type="evidence" value="ECO:0007669"/>
    <property type="project" value="TreeGrafter"/>
</dbReference>
<feature type="transmembrane region" description="Helical" evidence="10">
    <location>
        <begin position="265"/>
        <end position="295"/>
    </location>
</feature>
<dbReference type="PROSITE" id="PS50929">
    <property type="entry name" value="ABC_TM1F"/>
    <property type="match status" value="1"/>
</dbReference>
<reference evidence="13" key="1">
    <citation type="submission" date="2020-10" db="EMBL/GenBank/DDBJ databases">
        <authorList>
            <person name="Gilroy R."/>
        </authorList>
    </citation>
    <scope>NUCLEOTIDE SEQUENCE</scope>
    <source>
        <strain evidence="13">ChiW17-6978</strain>
    </source>
</reference>
<dbReference type="GO" id="GO:0016887">
    <property type="term" value="F:ATP hydrolysis activity"/>
    <property type="evidence" value="ECO:0007669"/>
    <property type="project" value="InterPro"/>
</dbReference>
<dbReference type="PROSITE" id="PS50893">
    <property type="entry name" value="ABC_TRANSPORTER_2"/>
    <property type="match status" value="1"/>
</dbReference>
<dbReference type="InterPro" id="IPR011527">
    <property type="entry name" value="ABC1_TM_dom"/>
</dbReference>
<dbReference type="Proteomes" id="UP000886758">
    <property type="component" value="Unassembled WGS sequence"/>
</dbReference>
<evidence type="ECO:0000256" key="7">
    <source>
        <dbReference type="ARBA" id="ARBA00022840"/>
    </source>
</evidence>
<dbReference type="InterPro" id="IPR017871">
    <property type="entry name" value="ABC_transporter-like_CS"/>
</dbReference>
<feature type="transmembrane region" description="Helical" evidence="10">
    <location>
        <begin position="138"/>
        <end position="160"/>
    </location>
</feature>
<organism evidence="13 14">
    <name type="scientific">Candidatus Pelethenecus faecipullorum</name>
    <dbReference type="NCBI Taxonomy" id="2840900"/>
    <lineage>
        <taxon>Bacteria</taxon>
        <taxon>Bacillati</taxon>
        <taxon>Mycoplasmatota</taxon>
        <taxon>Mollicutes</taxon>
        <taxon>Candidatus Pelethenecus</taxon>
    </lineage>
</organism>
<dbReference type="SUPFAM" id="SSF52540">
    <property type="entry name" value="P-loop containing nucleoside triphosphate hydrolases"/>
    <property type="match status" value="1"/>
</dbReference>
<dbReference type="PANTHER" id="PTHR43394:SF1">
    <property type="entry name" value="ATP-BINDING CASSETTE SUB-FAMILY B MEMBER 10, MITOCHONDRIAL"/>
    <property type="match status" value="1"/>
</dbReference>
<evidence type="ECO:0000256" key="4">
    <source>
        <dbReference type="ARBA" id="ARBA00022475"/>
    </source>
</evidence>
<evidence type="ECO:0000256" key="9">
    <source>
        <dbReference type="ARBA" id="ARBA00023136"/>
    </source>
</evidence>
<sequence>MRKKKEEYDKSVLFKKTLPYILKERSLVIITFLFAIGVAVLTTITPFLTKDIIDIYIPENNLKQIFLNLLWYFIATIVVVLMRYALQYLQTLTGMHIEKNIREEAIEKINYLPVDYYSLEPDGKIVAKITSDSNGVRTFYMTMFSIANALLNIVIVYIGLIVLEPMLGVIILALVPIIVFWITVYRKKVHRYYLDLRETGSRITGKLNELITGALIIQDFNQEEEMMDEYKALVNRYNYNDKKANTINIYFGWELLIALKRLTEVAILFFLGYQAVEVAGVLVTAGLISTFLGYLDRMINPINAIFNNLNELEDSLVAANRVFMFIDEANDSRIFTGEEAPSAIKGEVEFKHIKFAYVENNYVLDDVSLKVEAGKKIGIVGHTGSGKSSLMNLLLAYNDYQEGSLLVDGVDIKTYQKASYRKNLGIVLQTPALFAGTIKSNITMERSYSDEEVKAVLEEVGAGYLLRKNELGIDTPISFKGENLSLGEKQLLSFARILLRKPRILVLDEATANIDTETENKIKHAMDVVAKGRTTFIIAHRLSTVKDADEIVVLDHGKIVGQGSHTSLYETCAIYKDMYDSQFEKNQA</sequence>
<dbReference type="InterPro" id="IPR036640">
    <property type="entry name" value="ABC1_TM_sf"/>
</dbReference>
<evidence type="ECO:0000259" key="12">
    <source>
        <dbReference type="PROSITE" id="PS50929"/>
    </source>
</evidence>
<dbReference type="FunFam" id="3.40.50.300:FF:000221">
    <property type="entry name" value="Multidrug ABC transporter ATP-binding protein"/>
    <property type="match status" value="1"/>
</dbReference>
<keyword evidence="8 10" id="KW-1133">Transmembrane helix</keyword>
<dbReference type="PANTHER" id="PTHR43394">
    <property type="entry name" value="ATP-DEPENDENT PERMEASE MDL1, MITOCHONDRIAL"/>
    <property type="match status" value="1"/>
</dbReference>
<dbReference type="AlphaFoldDB" id="A0A9D1GPR4"/>
<dbReference type="InterPro" id="IPR003439">
    <property type="entry name" value="ABC_transporter-like_ATP-bd"/>
</dbReference>
<evidence type="ECO:0000256" key="5">
    <source>
        <dbReference type="ARBA" id="ARBA00022692"/>
    </source>
</evidence>
<comment type="similarity">
    <text evidence="2">Belongs to the ABC transporter superfamily.</text>
</comment>
<dbReference type="Pfam" id="PF00005">
    <property type="entry name" value="ABC_tran"/>
    <property type="match status" value="1"/>
</dbReference>